<evidence type="ECO:0000313" key="4">
    <source>
        <dbReference type="EMBL" id="RCJ19660.1"/>
    </source>
</evidence>
<evidence type="ECO:0000256" key="1">
    <source>
        <dbReference type="ARBA" id="ARBA00008769"/>
    </source>
</evidence>
<dbReference type="Pfam" id="PF00395">
    <property type="entry name" value="SLH"/>
    <property type="match status" value="1"/>
</dbReference>
<dbReference type="InterPro" id="IPR047684">
    <property type="entry name" value="Por_som-like"/>
</dbReference>
<evidence type="ECO:0000256" key="2">
    <source>
        <dbReference type="RuleBase" id="RU363072"/>
    </source>
</evidence>
<dbReference type="PROSITE" id="PS51272">
    <property type="entry name" value="SLH"/>
    <property type="match status" value="1"/>
</dbReference>
<dbReference type="Proteomes" id="UP000252107">
    <property type="component" value="Unassembled WGS sequence"/>
</dbReference>
<dbReference type="GO" id="GO:0016020">
    <property type="term" value="C:membrane"/>
    <property type="evidence" value="ECO:0007669"/>
    <property type="project" value="InterPro"/>
</dbReference>
<dbReference type="GO" id="GO:0008643">
    <property type="term" value="P:carbohydrate transport"/>
    <property type="evidence" value="ECO:0007669"/>
    <property type="project" value="InterPro"/>
</dbReference>
<dbReference type="InterPro" id="IPR007049">
    <property type="entry name" value="Carb-sel_porin_OprB"/>
</dbReference>
<dbReference type="PANTHER" id="PTHR43308:SF1">
    <property type="entry name" value="OUTER MEMBRANE PROTEIN ALPHA"/>
    <property type="match status" value="1"/>
</dbReference>
<dbReference type="NCBIfam" id="NF033921">
    <property type="entry name" value="por_somb"/>
    <property type="match status" value="1"/>
</dbReference>
<dbReference type="Pfam" id="PF04966">
    <property type="entry name" value="OprB"/>
    <property type="match status" value="1"/>
</dbReference>
<dbReference type="GO" id="GO:0015288">
    <property type="term" value="F:porin activity"/>
    <property type="evidence" value="ECO:0007669"/>
    <property type="project" value="InterPro"/>
</dbReference>
<keyword evidence="5" id="KW-1185">Reference proteome</keyword>
<dbReference type="EMBL" id="LXQD01000339">
    <property type="protein sequence ID" value="RCJ19660.1"/>
    <property type="molecule type" value="Genomic_DNA"/>
</dbReference>
<keyword evidence="2" id="KW-0732">Signal</keyword>
<proteinExistence type="inferred from homology"/>
<comment type="caution">
    <text evidence="4">The sequence shown here is derived from an EMBL/GenBank/DDBJ whole genome shotgun (WGS) entry which is preliminary data.</text>
</comment>
<accession>A0A367Q7A3</accession>
<dbReference type="PANTHER" id="PTHR43308">
    <property type="entry name" value="OUTER MEMBRANE PROTEIN ALPHA-RELATED"/>
    <property type="match status" value="1"/>
</dbReference>
<sequence length="638" mass="69060">MFLLKKLLTSPIVTVAAIATSVISINPSQATIIDSSTAPQATPTPTFNHQEPQITTESHLIKPQIPVINPVTTKTFPAAVNFFNQFAQTSLNTSSSLNLADTSQVEWLPNSSAPVNFYSDNNVKPNYNFDEENSSADESLGQINSVAQFSDVQPTDWAFGALQSLVERYGCIAGYPNATFRGNRALTRYEFAAGLNTCLDRINELIATATNDLVTKEDLVSLKRLQDEFSAELTTLRGRVDTLEAQTAEIEANQFSTTTKLLGNLRVQTNAYFSGDGNPQANVQYNLFLGLLTSFTGRDSLFTAIGATSSAFPELATNNNSRDVGSTREGASDTTGSGDTLNTFRILGLEYQFPIGENLLINVVAANRYRFSPVLLSQFLPYYRIGSGPTSAFAEAPPIYLVGGGAGIAASYKVVDSTVLTLTYLGTFANESQAGGLFNGDYVAAAQINYNPNPGFFLQLLYQHGYFNPGNFGFNNGQVFRGNGFVGTALANRFDDAGVLFDEASAVSSNAYQIGGYFAISPKVVIGGWANLIQARLLGKGDADIWTYSVQAAFPDLFKKGNQGGLVVGMEPTLTGLRTDIPYPKFKNDTSLHIEAYYRHQLSDQISITPSLTWITAPNQDANNEDIIIGGFRTTFSF</sequence>
<evidence type="ECO:0000313" key="5">
    <source>
        <dbReference type="Proteomes" id="UP000252107"/>
    </source>
</evidence>
<feature type="chain" id="PRO_5016485291" evidence="2">
    <location>
        <begin position="31"/>
        <end position="638"/>
    </location>
</feature>
<comment type="similarity">
    <text evidence="1 2">Belongs to the OprB family.</text>
</comment>
<organism evidence="4 5">
    <name type="scientific">Nostoc minutum NIES-26</name>
    <dbReference type="NCBI Taxonomy" id="1844469"/>
    <lineage>
        <taxon>Bacteria</taxon>
        <taxon>Bacillati</taxon>
        <taxon>Cyanobacteriota</taxon>
        <taxon>Cyanophyceae</taxon>
        <taxon>Nostocales</taxon>
        <taxon>Nostocaceae</taxon>
        <taxon>Nostoc</taxon>
    </lineage>
</organism>
<gene>
    <name evidence="4" type="ORF">A6770_05825</name>
</gene>
<reference evidence="4" key="1">
    <citation type="submission" date="2016-04" db="EMBL/GenBank/DDBJ databases">
        <authorList>
            <person name="Tabuchi Yagui T.R."/>
        </authorList>
    </citation>
    <scope>NUCLEOTIDE SEQUENCE [LARGE SCALE GENOMIC DNA]</scope>
    <source>
        <strain evidence="4">NIES-26</strain>
    </source>
</reference>
<protein>
    <submittedName>
        <fullName evidence="4">Porin</fullName>
    </submittedName>
</protein>
<name>A0A367Q7A3_9NOSO</name>
<dbReference type="InterPro" id="IPR001119">
    <property type="entry name" value="SLH_dom"/>
</dbReference>
<dbReference type="InterPro" id="IPR038673">
    <property type="entry name" value="OprB_sf"/>
</dbReference>
<dbReference type="AlphaFoldDB" id="A0A367Q7A3"/>
<dbReference type="InterPro" id="IPR051465">
    <property type="entry name" value="Cell_Envelope_Struct_Comp"/>
</dbReference>
<feature type="domain" description="SLH" evidence="3">
    <location>
        <begin position="145"/>
        <end position="209"/>
    </location>
</feature>
<evidence type="ECO:0000259" key="3">
    <source>
        <dbReference type="PROSITE" id="PS51272"/>
    </source>
</evidence>
<feature type="signal peptide" evidence="2">
    <location>
        <begin position="1"/>
        <end position="30"/>
    </location>
</feature>
<dbReference type="Gene3D" id="2.40.160.180">
    <property type="entry name" value="Carbohydrate-selective porin OprB"/>
    <property type="match status" value="1"/>
</dbReference>